<keyword evidence="15 18" id="KW-0676">Redox-active center</keyword>
<keyword evidence="4 18" id="KW-1003">Cell membrane</keyword>
<keyword evidence="3 18" id="KW-0813">Transport</keyword>
<evidence type="ECO:0000256" key="13">
    <source>
        <dbReference type="ARBA" id="ARBA00023136"/>
    </source>
</evidence>
<accession>A0ABX2G1Z0</accession>
<reference evidence="20 21" key="1">
    <citation type="submission" date="2020-05" db="EMBL/GenBank/DDBJ databases">
        <title>Genomic Encyclopedia of Type Strains, Phase IV (KMG-V): Genome sequencing to study the core and pangenomes of soil and plant-associated prokaryotes.</title>
        <authorList>
            <person name="Whitman W."/>
        </authorList>
    </citation>
    <scope>NUCLEOTIDE SEQUENCE [LARGE SCALE GENOMIC DNA]</scope>
    <source>
        <strain evidence="20 21">C29</strain>
    </source>
</reference>
<evidence type="ECO:0000256" key="16">
    <source>
        <dbReference type="ARBA" id="ARBA00047388"/>
    </source>
</evidence>
<feature type="transmembrane region" description="Helical" evidence="18">
    <location>
        <begin position="390"/>
        <end position="407"/>
    </location>
</feature>
<keyword evidence="5 18" id="KW-0997">Cell inner membrane</keyword>
<keyword evidence="12 18" id="KW-0520">NAD</keyword>
<evidence type="ECO:0000256" key="4">
    <source>
        <dbReference type="ARBA" id="ARBA00022475"/>
    </source>
</evidence>
<feature type="disulfide bond" description="Redox-active" evidence="18">
    <location>
        <begin position="130"/>
        <end position="136"/>
    </location>
</feature>
<evidence type="ECO:0000256" key="18">
    <source>
        <dbReference type="HAMAP-Rule" id="MF_00399"/>
    </source>
</evidence>
<dbReference type="PANTHER" id="PTHR32234">
    <property type="entry name" value="THIOL:DISULFIDE INTERCHANGE PROTEIN DSBD"/>
    <property type="match status" value="1"/>
</dbReference>
<keyword evidence="9 18" id="KW-0249">Electron transport</keyword>
<feature type="transmembrane region" description="Helical" evidence="18">
    <location>
        <begin position="196"/>
        <end position="225"/>
    </location>
</feature>
<gene>
    <name evidence="18" type="primary">dsbD</name>
    <name evidence="20" type="ORF">HNQ01_001785</name>
</gene>
<keyword evidence="7" id="KW-0732">Signal</keyword>
<dbReference type="InterPro" id="IPR022910">
    <property type="entry name" value="Thiol_diS_interchange_DbsD"/>
</dbReference>
<comment type="caution">
    <text evidence="20">The sequence shown here is derived from an EMBL/GenBank/DDBJ whole genome shotgun (WGS) entry which is preliminary data.</text>
</comment>
<dbReference type="SUPFAM" id="SSF52833">
    <property type="entry name" value="Thioredoxin-like"/>
    <property type="match status" value="1"/>
</dbReference>
<dbReference type="NCBIfam" id="NF001419">
    <property type="entry name" value="PRK00293.1"/>
    <property type="match status" value="1"/>
</dbReference>
<evidence type="ECO:0000256" key="2">
    <source>
        <dbReference type="ARBA" id="ARBA00007241"/>
    </source>
</evidence>
<dbReference type="Gene3D" id="3.40.30.10">
    <property type="entry name" value="Glutaredoxin"/>
    <property type="match status" value="1"/>
</dbReference>
<comment type="subcellular location">
    <subcellularLocation>
        <location evidence="1 18">Cell inner membrane</location>
        <topology evidence="1 18">Multi-pass membrane protein</topology>
    </subcellularLocation>
</comment>
<protein>
    <recommendedName>
        <fullName evidence="18">Thiol:disulfide interchange protein DsbD</fullName>
        <ecNumber evidence="18">1.8.1.8</ecNumber>
    </recommendedName>
    <alternativeName>
        <fullName evidence="18">Protein-disulfide reductase</fullName>
        <shortName evidence="18">Disulfide reductase</shortName>
    </alternativeName>
</protein>
<feature type="transmembrane region" description="Helical" evidence="18">
    <location>
        <begin position="237"/>
        <end position="261"/>
    </location>
</feature>
<dbReference type="InterPro" id="IPR013766">
    <property type="entry name" value="Thioredoxin_domain"/>
</dbReference>
<evidence type="ECO:0000256" key="3">
    <source>
        <dbReference type="ARBA" id="ARBA00022448"/>
    </source>
</evidence>
<evidence type="ECO:0000256" key="10">
    <source>
        <dbReference type="ARBA" id="ARBA00022989"/>
    </source>
</evidence>
<dbReference type="PANTHER" id="PTHR32234:SF0">
    <property type="entry name" value="THIOL:DISULFIDE INTERCHANGE PROTEIN DSBD"/>
    <property type="match status" value="1"/>
</dbReference>
<dbReference type="Pfam" id="PF02683">
    <property type="entry name" value="DsbD_TM"/>
    <property type="match status" value="1"/>
</dbReference>
<dbReference type="InterPro" id="IPR036929">
    <property type="entry name" value="DsbDN_sf"/>
</dbReference>
<dbReference type="InterPro" id="IPR035671">
    <property type="entry name" value="DsbD_gamma"/>
</dbReference>
<keyword evidence="21" id="KW-1185">Reference proteome</keyword>
<evidence type="ECO:0000256" key="15">
    <source>
        <dbReference type="ARBA" id="ARBA00023284"/>
    </source>
</evidence>
<evidence type="ECO:0000256" key="1">
    <source>
        <dbReference type="ARBA" id="ARBA00004429"/>
    </source>
</evidence>
<feature type="transmembrane region" description="Helical" evidence="18">
    <location>
        <begin position="444"/>
        <end position="462"/>
    </location>
</feature>
<comment type="catalytic activity">
    <reaction evidence="17 18">
        <text>[protein]-dithiol + NADP(+) = [protein]-disulfide + NADPH + H(+)</text>
        <dbReference type="Rhea" id="RHEA:18753"/>
        <dbReference type="Rhea" id="RHEA-COMP:10593"/>
        <dbReference type="Rhea" id="RHEA-COMP:10594"/>
        <dbReference type="ChEBI" id="CHEBI:15378"/>
        <dbReference type="ChEBI" id="CHEBI:29950"/>
        <dbReference type="ChEBI" id="CHEBI:50058"/>
        <dbReference type="ChEBI" id="CHEBI:57783"/>
        <dbReference type="ChEBI" id="CHEBI:58349"/>
        <dbReference type="EC" id="1.8.1.8"/>
    </reaction>
</comment>
<feature type="disulfide bond" description="Redox-active" evidence="18">
    <location>
        <begin position="519"/>
        <end position="522"/>
    </location>
</feature>
<evidence type="ECO:0000256" key="6">
    <source>
        <dbReference type="ARBA" id="ARBA00022692"/>
    </source>
</evidence>
<evidence type="ECO:0000313" key="21">
    <source>
        <dbReference type="Proteomes" id="UP001516061"/>
    </source>
</evidence>
<comment type="catalytic activity">
    <reaction evidence="16 18">
        <text>[protein]-dithiol + NAD(+) = [protein]-disulfide + NADH + H(+)</text>
        <dbReference type="Rhea" id="RHEA:18749"/>
        <dbReference type="Rhea" id="RHEA-COMP:10593"/>
        <dbReference type="Rhea" id="RHEA-COMP:10594"/>
        <dbReference type="ChEBI" id="CHEBI:15378"/>
        <dbReference type="ChEBI" id="CHEBI:29950"/>
        <dbReference type="ChEBI" id="CHEBI:50058"/>
        <dbReference type="ChEBI" id="CHEBI:57540"/>
        <dbReference type="ChEBI" id="CHEBI:57945"/>
        <dbReference type="EC" id="1.8.1.8"/>
    </reaction>
</comment>
<keyword evidence="10 18" id="KW-1133">Transmembrane helix</keyword>
<dbReference type="EMBL" id="JABSNM010000006">
    <property type="protein sequence ID" value="NRT56050.1"/>
    <property type="molecule type" value="Genomic_DNA"/>
</dbReference>
<evidence type="ECO:0000256" key="14">
    <source>
        <dbReference type="ARBA" id="ARBA00023157"/>
    </source>
</evidence>
<feature type="transmembrane region" description="Helical" evidence="18">
    <location>
        <begin position="352"/>
        <end position="378"/>
    </location>
</feature>
<dbReference type="InterPro" id="IPR036249">
    <property type="entry name" value="Thioredoxin-like_sf"/>
</dbReference>
<keyword evidence="11 18" id="KW-0560">Oxidoreductase</keyword>
<evidence type="ECO:0000256" key="17">
    <source>
        <dbReference type="ARBA" id="ARBA00047804"/>
    </source>
</evidence>
<dbReference type="EC" id="1.8.1.8" evidence="18"/>
<dbReference type="HAMAP" id="MF_00399">
    <property type="entry name" value="DbsD"/>
    <property type="match status" value="1"/>
</dbReference>
<dbReference type="SUPFAM" id="SSF74863">
    <property type="entry name" value="Thiol:disulfide interchange protein DsbD, N-terminal domain (DsbD-alpha)"/>
    <property type="match status" value="1"/>
</dbReference>
<dbReference type="InterPro" id="IPR003834">
    <property type="entry name" value="Cyt_c_assmbl_TM_dom"/>
</dbReference>
<evidence type="ECO:0000259" key="19">
    <source>
        <dbReference type="PROSITE" id="PS51352"/>
    </source>
</evidence>
<proteinExistence type="inferred from homology"/>
<keyword evidence="8 18" id="KW-0201">Cytochrome c-type biogenesis</keyword>
<keyword evidence="13 18" id="KW-0472">Membrane</keyword>
<feature type="transmembrane region" description="Helical" evidence="18">
    <location>
        <begin position="320"/>
        <end position="346"/>
    </location>
</feature>
<dbReference type="Proteomes" id="UP001516061">
    <property type="component" value="Unassembled WGS sequence"/>
</dbReference>
<dbReference type="RefSeq" id="WP_286180622.1">
    <property type="nucleotide sequence ID" value="NZ_JABSNM010000006.1"/>
</dbReference>
<evidence type="ECO:0000256" key="11">
    <source>
        <dbReference type="ARBA" id="ARBA00023002"/>
    </source>
</evidence>
<keyword evidence="14 18" id="KW-1015">Disulfide bond</keyword>
<feature type="transmembrane region" description="Helical" evidence="18">
    <location>
        <begin position="413"/>
        <end position="432"/>
    </location>
</feature>
<feature type="domain" description="Thioredoxin" evidence="19">
    <location>
        <begin position="468"/>
        <end position="604"/>
    </location>
</feature>
<name>A0ABX2G1Z0_9BURK</name>
<organism evidence="20 21">
    <name type="scientific">Sphaerotilus uruguayifluvii</name>
    <dbReference type="NCBI Taxonomy" id="2735897"/>
    <lineage>
        <taxon>Bacteria</taxon>
        <taxon>Pseudomonadati</taxon>
        <taxon>Pseudomonadota</taxon>
        <taxon>Betaproteobacteria</taxon>
        <taxon>Burkholderiales</taxon>
        <taxon>Sphaerotilaceae</taxon>
        <taxon>Sphaerotilus</taxon>
    </lineage>
</organism>
<dbReference type="PROSITE" id="PS51352">
    <property type="entry name" value="THIOREDOXIN_2"/>
    <property type="match status" value="1"/>
</dbReference>
<dbReference type="GO" id="GO:0047134">
    <property type="term" value="F:protein-disulfide reductase [NAD(P)H] activity"/>
    <property type="evidence" value="ECO:0007669"/>
    <property type="project" value="UniProtKB-EC"/>
</dbReference>
<dbReference type="Pfam" id="PF11412">
    <property type="entry name" value="DsbD_N"/>
    <property type="match status" value="1"/>
</dbReference>
<evidence type="ECO:0000256" key="7">
    <source>
        <dbReference type="ARBA" id="ARBA00022729"/>
    </source>
</evidence>
<keyword evidence="6 18" id="KW-0812">Transmembrane</keyword>
<evidence type="ECO:0000313" key="20">
    <source>
        <dbReference type="EMBL" id="NRT56050.1"/>
    </source>
</evidence>
<dbReference type="CDD" id="cd02953">
    <property type="entry name" value="DsbDgamma"/>
    <property type="match status" value="1"/>
</dbReference>
<evidence type="ECO:0000256" key="8">
    <source>
        <dbReference type="ARBA" id="ARBA00022748"/>
    </source>
</evidence>
<evidence type="ECO:0000256" key="12">
    <source>
        <dbReference type="ARBA" id="ARBA00023027"/>
    </source>
</evidence>
<comment type="function">
    <text evidence="18">Required to facilitate the formation of correct disulfide bonds in some periplasmic proteins and for the assembly of the periplasmic c-type cytochromes. Acts by transferring electrons from cytoplasmic thioredoxin to the periplasm. This transfer involves a cascade of disulfide bond formation and reduction steps.</text>
</comment>
<feature type="transmembrane region" description="Helical" evidence="18">
    <location>
        <begin position="273"/>
        <end position="293"/>
    </location>
</feature>
<sequence>MHLLRRWLVLLPFLPVVLLALSPPARAEDFLEPGQAFRLGVTAHQGAALRLHFDIAPGYYLYRERLELRSRPEGVTLAQARLPDGQVKHDETFQKDLEVYHERLDIDLDLQALVAGADGPRELVLTSQGCAEKGLCYPPRAQRIALQVAGGAIASARVLGDEAPQDAGGAAAAPASPLPGGDRFASVLGSGSLLKVAAAFALAGVLLSFTPCMLPMVPILSSIIVGQGAPVSRARGLGLSLAYALGMALVYTGFGVAAGLAGEGLAAALQTPWVLAGFALLLAGLSLSMFGLYELQLPASLQSWLSTAGSGLQGGRHGAVFLMGGLSALIVGPCVAAPLAGALLYISQTRDVVLGGTALFSMALGMSVPLVLVGLSAGSLLPRAGRWMETVKRVFGVLLLGVAVWMVTPLLPVALLMAAWGALALAAAVVLWRAAPAGGAGRALLRGLALLGAALALAQWGGALSGGRDVLRPLAHLGRATVAVGEPLAWRRVRTLAELEAAVREAGRPVMFDFYADWCVSCKEMERYTFSDPRVRERLAGVLLLQVDVTANSADDRALLRRFQLFGPPAILFFDASGRELADRRVIGFQPADDFLASLAAAGIR</sequence>
<evidence type="ECO:0000256" key="9">
    <source>
        <dbReference type="ARBA" id="ARBA00022982"/>
    </source>
</evidence>
<evidence type="ECO:0000256" key="5">
    <source>
        <dbReference type="ARBA" id="ARBA00022519"/>
    </source>
</evidence>
<dbReference type="Gene3D" id="2.60.40.1250">
    <property type="entry name" value="Thiol:disulfide interchange protein DsbD, N-terminal domain"/>
    <property type="match status" value="1"/>
</dbReference>
<dbReference type="Pfam" id="PF13899">
    <property type="entry name" value="Thioredoxin_7"/>
    <property type="match status" value="1"/>
</dbReference>
<dbReference type="InterPro" id="IPR028250">
    <property type="entry name" value="DsbDN"/>
</dbReference>
<feature type="disulfide bond" description="Redox-active" evidence="18">
    <location>
        <begin position="212"/>
        <end position="334"/>
    </location>
</feature>
<comment type="similarity">
    <text evidence="2 18">Belongs to the thioredoxin family. DsbD subfamily.</text>
</comment>